<evidence type="ECO:0000256" key="9">
    <source>
        <dbReference type="ARBA" id="ARBA00023015"/>
    </source>
</evidence>
<dbReference type="GO" id="GO:0005506">
    <property type="term" value="F:iron ion binding"/>
    <property type="evidence" value="ECO:0007669"/>
    <property type="project" value="UniProtKB-UniRule"/>
</dbReference>
<organism evidence="17 18">
    <name type="scientific">Danaus chrysippus</name>
    <name type="common">African queen</name>
    <dbReference type="NCBI Taxonomy" id="151541"/>
    <lineage>
        <taxon>Eukaryota</taxon>
        <taxon>Metazoa</taxon>
        <taxon>Ecdysozoa</taxon>
        <taxon>Arthropoda</taxon>
        <taxon>Hexapoda</taxon>
        <taxon>Insecta</taxon>
        <taxon>Pterygota</taxon>
        <taxon>Neoptera</taxon>
        <taxon>Endopterygota</taxon>
        <taxon>Lepidoptera</taxon>
        <taxon>Glossata</taxon>
        <taxon>Ditrysia</taxon>
        <taxon>Papilionoidea</taxon>
        <taxon>Nymphalidae</taxon>
        <taxon>Danainae</taxon>
        <taxon>Danaini</taxon>
        <taxon>Danaina</taxon>
        <taxon>Danaus</taxon>
        <taxon>Anosia</taxon>
    </lineage>
</organism>
<evidence type="ECO:0000259" key="16">
    <source>
        <dbReference type="PROSITE" id="PS51184"/>
    </source>
</evidence>
<comment type="function">
    <text evidence="12">Oxygenase that can act as both a histone lysine demethylase and a ribosomal histidine hydroxylase. Specifically demethylates 'Lys-4' (H3K4me) and 'Lys-36' (H3K36me) of histone H3, thereby playing a central role in histone code.</text>
</comment>
<dbReference type="FunFam" id="1.10.10.1500:FF:000001">
    <property type="entry name" value="ribosomal oxygenase 1 isoform X1"/>
    <property type="match status" value="1"/>
</dbReference>
<feature type="domain" description="JmjC" evidence="16">
    <location>
        <begin position="250"/>
        <end position="395"/>
    </location>
</feature>
<evidence type="ECO:0000256" key="6">
    <source>
        <dbReference type="ARBA" id="ARBA00022964"/>
    </source>
</evidence>
<dbReference type="PANTHER" id="PTHR13096">
    <property type="entry name" value="MINA53 MYC INDUCED NUCLEAR ANTIGEN"/>
    <property type="match status" value="1"/>
</dbReference>
<evidence type="ECO:0000256" key="12">
    <source>
        <dbReference type="ARBA" id="ARBA00025670"/>
    </source>
</evidence>
<dbReference type="InterPro" id="IPR049043">
    <property type="entry name" value="WHD_RIOX1"/>
</dbReference>
<keyword evidence="9 14" id="KW-0805">Transcription regulation</keyword>
<keyword evidence="4 14" id="KW-0479">Metal-binding</keyword>
<evidence type="ECO:0000256" key="1">
    <source>
        <dbReference type="ARBA" id="ARBA00004123"/>
    </source>
</evidence>
<dbReference type="PROSITE" id="PS51184">
    <property type="entry name" value="JMJC"/>
    <property type="match status" value="1"/>
</dbReference>
<evidence type="ECO:0000256" key="5">
    <source>
        <dbReference type="ARBA" id="ARBA00022853"/>
    </source>
</evidence>
<comment type="similarity">
    <text evidence="2">Belongs to the ROX family. NO66 subfamily.</text>
</comment>
<keyword evidence="18" id="KW-1185">Reference proteome</keyword>
<keyword evidence="3" id="KW-0678">Repressor</keyword>
<protein>
    <recommendedName>
        <fullName evidence="14">Bifunctional lysine-specific demethylase and histidyl-hydroxylase</fullName>
        <ecNumber evidence="14">1.14.11.27</ecNumber>
    </recommendedName>
</protein>
<dbReference type="Gene3D" id="3.90.930.40">
    <property type="match status" value="1"/>
</dbReference>
<dbReference type="GO" id="GO:0045471">
    <property type="term" value="P:response to ethanol"/>
    <property type="evidence" value="ECO:0007669"/>
    <property type="project" value="UniProtKB-ARBA"/>
</dbReference>
<dbReference type="InterPro" id="IPR003347">
    <property type="entry name" value="JmjC_dom"/>
</dbReference>
<reference evidence="17" key="1">
    <citation type="submission" date="2021-09" db="EMBL/GenBank/DDBJ databases">
        <authorList>
            <person name="Martin H S."/>
        </authorList>
    </citation>
    <scope>NUCLEOTIDE SEQUENCE</scope>
</reference>
<dbReference type="SMART" id="SM00558">
    <property type="entry name" value="JmjC"/>
    <property type="match status" value="1"/>
</dbReference>
<comment type="cofactor">
    <cofactor evidence="14">
        <name>Fe(2+)</name>
        <dbReference type="ChEBI" id="CHEBI:29033"/>
    </cofactor>
    <text evidence="14">Binds 1 Fe(2+) ion per subunit.</text>
</comment>
<evidence type="ECO:0000313" key="18">
    <source>
        <dbReference type="Proteomes" id="UP000789524"/>
    </source>
</evidence>
<keyword evidence="8 14" id="KW-0408">Iron</keyword>
<keyword evidence="7 14" id="KW-0560">Oxidoreductase</keyword>
<feature type="compositionally biased region" description="Basic and acidic residues" evidence="15">
    <location>
        <begin position="40"/>
        <end position="51"/>
    </location>
</feature>
<keyword evidence="11 14" id="KW-0539">Nucleus</keyword>
<dbReference type="GO" id="GO:0032453">
    <property type="term" value="F:histone H3K4 demethylase activity"/>
    <property type="evidence" value="ECO:0007669"/>
    <property type="project" value="TreeGrafter"/>
</dbReference>
<name>A0A8J2QGY0_9NEOP</name>
<dbReference type="FunFam" id="2.60.120.650:FF:000013">
    <property type="entry name" value="Ribosomal oxygenase 1"/>
    <property type="match status" value="1"/>
</dbReference>
<dbReference type="EMBL" id="CAKASE010000048">
    <property type="protein sequence ID" value="CAG9562692.1"/>
    <property type="molecule type" value="Genomic_DNA"/>
</dbReference>
<dbReference type="Gene3D" id="2.60.120.650">
    <property type="entry name" value="Cupin"/>
    <property type="match status" value="1"/>
</dbReference>
<feature type="compositionally biased region" description="Basic residues" evidence="15">
    <location>
        <begin position="15"/>
        <end position="32"/>
    </location>
</feature>
<dbReference type="FunFam" id="3.90.930.40:FF:000001">
    <property type="entry name" value="ribosomal oxygenase 1 isoform X1"/>
    <property type="match status" value="1"/>
</dbReference>
<dbReference type="OrthoDB" id="425950at2759"/>
<dbReference type="SUPFAM" id="SSF51197">
    <property type="entry name" value="Clavaminate synthase-like"/>
    <property type="match status" value="1"/>
</dbReference>
<evidence type="ECO:0000256" key="4">
    <source>
        <dbReference type="ARBA" id="ARBA00022723"/>
    </source>
</evidence>
<dbReference type="EC" id="1.14.11.27" evidence="14"/>
<evidence type="ECO:0000256" key="7">
    <source>
        <dbReference type="ARBA" id="ARBA00023002"/>
    </source>
</evidence>
<evidence type="ECO:0000256" key="10">
    <source>
        <dbReference type="ARBA" id="ARBA00023163"/>
    </source>
</evidence>
<dbReference type="Gene3D" id="1.10.10.1500">
    <property type="entry name" value="JmjC domain-containing ribosomal oxygenase (ROX), dimer domain"/>
    <property type="match status" value="1"/>
</dbReference>
<dbReference type="GO" id="GO:0140680">
    <property type="term" value="F:histone H3K36me/H3K36me2 demethylase activity"/>
    <property type="evidence" value="ECO:0007669"/>
    <property type="project" value="UniProtKB-EC"/>
</dbReference>
<evidence type="ECO:0000256" key="13">
    <source>
        <dbReference type="ARBA" id="ARBA00047915"/>
    </source>
</evidence>
<evidence type="ECO:0000313" key="17">
    <source>
        <dbReference type="EMBL" id="CAG9562692.1"/>
    </source>
</evidence>
<dbReference type="InterPro" id="IPR039994">
    <property type="entry name" value="NO66-like"/>
</dbReference>
<evidence type="ECO:0000256" key="15">
    <source>
        <dbReference type="SAM" id="MobiDB-lite"/>
    </source>
</evidence>
<evidence type="ECO:0000256" key="8">
    <source>
        <dbReference type="ARBA" id="ARBA00023004"/>
    </source>
</evidence>
<feature type="compositionally biased region" description="Basic residues" evidence="15">
    <location>
        <begin position="66"/>
        <end position="79"/>
    </location>
</feature>
<feature type="region of interest" description="Disordered" evidence="15">
    <location>
        <begin position="1"/>
        <end position="79"/>
    </location>
</feature>
<dbReference type="Pfam" id="PF08007">
    <property type="entry name" value="JmjC_2"/>
    <property type="match status" value="1"/>
</dbReference>
<accession>A0A8J2QGY0</accession>
<dbReference type="GO" id="GO:0005730">
    <property type="term" value="C:nucleolus"/>
    <property type="evidence" value="ECO:0007669"/>
    <property type="project" value="TreeGrafter"/>
</dbReference>
<sequence length="599" mass="68813">MDPSVSAFAVYQSKKNNKQKPNNKKRKVKKPVSRNGSAKNMKENALKELSLKLKRKQKKLKESKNIVKKKSLKKKKSKQVIRNEMNGQAPNMESCSSNNNQITVEQTTKIPKPPIVEEIPELVPAPKIEKPEVDSACSCSSSDGFEFTPVTTHSKEEGLKVFTWMLTPFDPNEFLKEIWEKKPLHIARKKPDYYKDVISTPVIDNMLRTENIQFTKNIDITSYVDGKRETHNPEGRANPHLVWDFYLNGCSIRLLNPQTYVPQLHLLNATLQEFFNSFVGANAYLTPPDSQGFAPHYDDIEAFILQTEGKKHWRIYKPRDESEILPRVPSKNFDESEIGEPVLEVVLEAGDMLYFPRGYIHQGVTIDGEHSLHVTISMYQKHAWADLLEKMIPAALQIAINENIEFREGLPLDIYDHFGLVHSDTNTPRKAEMEEIVKRLFNKIKDYLPIDEAVDQMNKKFQQDALPPVLSDFEKAVTVFGDSDVMIENGKVTNRVEIGLDTRIRLLRKNILRIVSEERIKLYYYAENSLEYHGTELPFLEIEEDLAPAIETLITTYPEYVSVENLDIPSDSDKIQISDALWSRGLIMTEYPLETIDDE</sequence>
<comment type="catalytic activity">
    <reaction evidence="13 14">
        <text>N(6),N(6)-dimethyl-L-lysyl(36)-[histone H3] + 2 2-oxoglutarate + 2 O2 = L-lysyl(36)-[histone H3] + 2 formaldehyde + 2 succinate + 2 CO2</text>
        <dbReference type="Rhea" id="RHEA:42032"/>
        <dbReference type="Rhea" id="RHEA-COMP:9785"/>
        <dbReference type="Rhea" id="RHEA-COMP:9787"/>
        <dbReference type="ChEBI" id="CHEBI:15379"/>
        <dbReference type="ChEBI" id="CHEBI:16526"/>
        <dbReference type="ChEBI" id="CHEBI:16810"/>
        <dbReference type="ChEBI" id="CHEBI:16842"/>
        <dbReference type="ChEBI" id="CHEBI:29969"/>
        <dbReference type="ChEBI" id="CHEBI:30031"/>
        <dbReference type="ChEBI" id="CHEBI:61976"/>
        <dbReference type="EC" id="1.14.11.27"/>
    </reaction>
</comment>
<proteinExistence type="inferred from homology"/>
<dbReference type="PANTHER" id="PTHR13096:SF8">
    <property type="entry name" value="RIBOSOMAL OXYGENASE 1"/>
    <property type="match status" value="1"/>
</dbReference>
<evidence type="ECO:0000256" key="2">
    <source>
        <dbReference type="ARBA" id="ARBA00010309"/>
    </source>
</evidence>
<evidence type="ECO:0000256" key="11">
    <source>
        <dbReference type="ARBA" id="ARBA00023242"/>
    </source>
</evidence>
<gene>
    <name evidence="17" type="ORF">DCHRY22_LOCUS3983</name>
</gene>
<dbReference type="Pfam" id="PF21233">
    <property type="entry name" value="WHD_RIOX1"/>
    <property type="match status" value="1"/>
</dbReference>
<keyword evidence="10 14" id="KW-0804">Transcription</keyword>
<keyword evidence="6 14" id="KW-0223">Dioxygenase</keyword>
<dbReference type="Proteomes" id="UP000789524">
    <property type="component" value="Unassembled WGS sequence"/>
</dbReference>
<comment type="caution">
    <text evidence="17">The sequence shown here is derived from an EMBL/GenBank/DDBJ whole genome shotgun (WGS) entry which is preliminary data.</text>
</comment>
<evidence type="ECO:0000256" key="3">
    <source>
        <dbReference type="ARBA" id="ARBA00022491"/>
    </source>
</evidence>
<evidence type="ECO:0000256" key="14">
    <source>
        <dbReference type="RuleBase" id="RU366061"/>
    </source>
</evidence>
<comment type="subcellular location">
    <subcellularLocation>
        <location evidence="1 14">Nucleus</location>
    </subcellularLocation>
</comment>
<keyword evidence="5" id="KW-0156">Chromatin regulator</keyword>
<dbReference type="AlphaFoldDB" id="A0A8J2QGY0"/>